<dbReference type="InterPro" id="IPR006683">
    <property type="entry name" value="Thioestr_dom"/>
</dbReference>
<dbReference type="AlphaFoldDB" id="A0A927C3C1"/>
<comment type="caution">
    <text evidence="2">The sequence shown here is derived from an EMBL/GenBank/DDBJ whole genome shotgun (WGS) entry which is preliminary data.</text>
</comment>
<evidence type="ECO:0000259" key="1">
    <source>
        <dbReference type="Pfam" id="PF03061"/>
    </source>
</evidence>
<dbReference type="EMBL" id="JACXLD010000004">
    <property type="protein sequence ID" value="MBD2859011.1"/>
    <property type="molecule type" value="Genomic_DNA"/>
</dbReference>
<gene>
    <name evidence="2" type="ORF">IB286_08305</name>
</gene>
<dbReference type="CDD" id="cd03443">
    <property type="entry name" value="PaaI_thioesterase"/>
    <property type="match status" value="1"/>
</dbReference>
<dbReference type="Proteomes" id="UP000610558">
    <property type="component" value="Unassembled WGS sequence"/>
</dbReference>
<evidence type="ECO:0000313" key="2">
    <source>
        <dbReference type="EMBL" id="MBD2859011.1"/>
    </source>
</evidence>
<name>A0A927C3C1_9GAMM</name>
<dbReference type="SUPFAM" id="SSF54637">
    <property type="entry name" value="Thioesterase/thiol ester dehydrase-isomerase"/>
    <property type="match status" value="1"/>
</dbReference>
<feature type="domain" description="Thioesterase" evidence="1">
    <location>
        <begin position="49"/>
        <end position="121"/>
    </location>
</feature>
<dbReference type="InterPro" id="IPR029069">
    <property type="entry name" value="HotDog_dom_sf"/>
</dbReference>
<accession>A0A927C3C1</accession>
<sequence length="133" mass="14508">MINQKLIDFLEETPYARNYGTEIITSIPETECVTRWQNVFTGNPLLRAWHGGVVSGVLELTGTLAVINSAKTKECALLSINTSYLRPALGDKSLFSRATVVRSGKRVHTVSAVVWQNSPDEPTAIASLTFAGK</sequence>
<proteinExistence type="predicted"/>
<evidence type="ECO:0000313" key="3">
    <source>
        <dbReference type="Proteomes" id="UP000610558"/>
    </source>
</evidence>
<reference evidence="2" key="1">
    <citation type="submission" date="2020-09" db="EMBL/GenBank/DDBJ databases">
        <authorList>
            <person name="Yoon J.-W."/>
        </authorList>
    </citation>
    <scope>NUCLEOTIDE SEQUENCE</scope>
    <source>
        <strain evidence="2">KMU-158</strain>
    </source>
</reference>
<dbReference type="Gene3D" id="3.10.129.10">
    <property type="entry name" value="Hotdog Thioesterase"/>
    <property type="match status" value="1"/>
</dbReference>
<dbReference type="Pfam" id="PF03061">
    <property type="entry name" value="4HBT"/>
    <property type="match status" value="1"/>
</dbReference>
<dbReference type="GO" id="GO:0016790">
    <property type="term" value="F:thiolester hydrolase activity"/>
    <property type="evidence" value="ECO:0007669"/>
    <property type="project" value="UniProtKB-ARBA"/>
</dbReference>
<keyword evidence="3" id="KW-1185">Reference proteome</keyword>
<protein>
    <submittedName>
        <fullName evidence="2">PaaI family thioesterase</fullName>
    </submittedName>
</protein>
<dbReference type="RefSeq" id="WP_084498002.1">
    <property type="nucleotide sequence ID" value="NZ_JACXLD010000004.1"/>
</dbReference>
<organism evidence="2 3">
    <name type="scientific">Spongiibacter pelagi</name>
    <dbReference type="NCBI Taxonomy" id="2760804"/>
    <lineage>
        <taxon>Bacteria</taxon>
        <taxon>Pseudomonadati</taxon>
        <taxon>Pseudomonadota</taxon>
        <taxon>Gammaproteobacteria</taxon>
        <taxon>Cellvibrionales</taxon>
        <taxon>Spongiibacteraceae</taxon>
        <taxon>Spongiibacter</taxon>
    </lineage>
</organism>